<accession>A0A5H2PQV9</accession>
<organism evidence="1">
    <name type="scientific">Ralstonia solanacearum</name>
    <name type="common">Pseudomonas solanacearum</name>
    <dbReference type="NCBI Taxonomy" id="305"/>
    <lineage>
        <taxon>Bacteria</taxon>
        <taxon>Pseudomonadati</taxon>
        <taxon>Pseudomonadota</taxon>
        <taxon>Betaproteobacteria</taxon>
        <taxon>Burkholderiales</taxon>
        <taxon>Burkholderiaceae</taxon>
        <taxon>Ralstonia</taxon>
        <taxon>Ralstonia solanacearum species complex</taxon>
    </lineage>
</organism>
<name>A0A5H2PQV9_RALSL</name>
<sequence>MPGSPNSAGIRRGRTGTVLRTLHTRMPVPGELGWPLVFNQVAVGTCRLAVLAGAMGSGKSIRCEGNVDSIR</sequence>
<dbReference type="EMBL" id="CP026093">
    <property type="protein sequence ID" value="AYB58219.1"/>
    <property type="molecule type" value="Genomic_DNA"/>
</dbReference>
<dbReference type="AlphaFoldDB" id="A0A5H2PQV9"/>
<proteinExistence type="predicted"/>
<reference evidence="1" key="1">
    <citation type="submission" date="2018-01" db="EMBL/GenBank/DDBJ databases">
        <title>Complete Genome Sequence of three strains from Ralstonia solanacearum ecotype Moko sequevar IIA-53 from Brazil.</title>
        <authorList>
            <person name="Silva J.R."/>
            <person name="Albuquerque G.M.R."/>
            <person name="Pais A.K.L."/>
            <person name="Silva A.M.F."/>
            <person name="Boiteux M.E.N.F."/>
            <person name="Souza E.B."/>
            <person name="Mariano R.L.R."/>
        </authorList>
    </citation>
    <scope>NUCLEOTIDE SEQUENCE [LARGE SCALE GENOMIC DNA]</scope>
    <source>
        <strain evidence="1">SFC</strain>
        <plasmid evidence="1">unnamed</plasmid>
    </source>
</reference>
<keyword evidence="1" id="KW-0614">Plasmid</keyword>
<geneLocation type="plasmid" evidence="1">
    <name>unnamed</name>
</geneLocation>
<protein>
    <submittedName>
        <fullName evidence="1">Uncharacterized protein</fullName>
    </submittedName>
</protein>
<gene>
    <name evidence="1" type="ORF">C2L97_19710</name>
</gene>
<evidence type="ECO:0000313" key="1">
    <source>
        <dbReference type="EMBL" id="AYB58219.1"/>
    </source>
</evidence>